<dbReference type="EMBL" id="CP000050">
    <property type="protein sequence ID" value="AAY50714.1"/>
    <property type="molecule type" value="Genomic_DNA"/>
</dbReference>
<name>A0A0H2XB20_XANC8</name>
<sequence>MPVFPRKRAVRFRHDTCAADAMHHAEKLRSSCMRMRPSIAWLMVWLALAGVAPHAAAAPVYRLYLAPNGDDTAAGTSAATALRSLAAVQQRLIAQRPATAVDVIIAAGTYERQSVQWHVITGAPLRFIAAPDSATSPVFDGRGAATWFTLRGGKDAPTRVTFAGLTIRNYWMALDLGSSKRSADGNSDNVIRDMRFERIGGVYGSSPEAAYAYAAIRLQNSRNNRIEHNRFSAVENDSQTASYVHALYLARSSSGNRIEDNSFIDISGDAIRTRDRSDATLVQGNRFIRTGKYAAFSDWFKTDGECPSQGGQFIGNTVGQGYQGPVAPTRTTGADDACGPLQRPRIEARATLRDD</sequence>
<feature type="domain" description="Right handed beta helix" evidence="1">
    <location>
        <begin position="185"/>
        <end position="294"/>
    </location>
</feature>
<dbReference type="SUPFAM" id="SSF51126">
    <property type="entry name" value="Pectin lyase-like"/>
    <property type="match status" value="1"/>
</dbReference>
<dbReference type="Proteomes" id="UP000000420">
    <property type="component" value="Chromosome"/>
</dbReference>
<dbReference type="InterPro" id="IPR039448">
    <property type="entry name" value="Beta_helix"/>
</dbReference>
<proteinExistence type="predicted"/>
<evidence type="ECO:0000313" key="2">
    <source>
        <dbReference type="EMBL" id="AAY50714.1"/>
    </source>
</evidence>
<gene>
    <name evidence="2" type="ordered locus">XC_3673</name>
</gene>
<protein>
    <recommendedName>
        <fullName evidence="1">Right handed beta helix domain-containing protein</fullName>
    </recommendedName>
</protein>
<dbReference type="HOGENOM" id="CLU_780642_0_0_6"/>
<reference evidence="2 3" key="1">
    <citation type="journal article" date="2005" name="Genome Res.">
        <title>Comparative and functional genomic analyses of the pathogenicity of phytopathogen Xanthomonas campestris pv. campestris.</title>
        <authorList>
            <person name="Qian W."/>
            <person name="Jia Y."/>
            <person name="Ren S.X."/>
            <person name="He Y.Q."/>
            <person name="Feng J.X."/>
            <person name="Lu L.F."/>
            <person name="Sun Q."/>
            <person name="Ying G."/>
            <person name="Tang D.J."/>
            <person name="Tang H."/>
            <person name="Wu W."/>
            <person name="Hao P."/>
            <person name="Wang L."/>
            <person name="Jiang B.L."/>
            <person name="Zeng S."/>
            <person name="Gu W.Y."/>
            <person name="Lu G."/>
            <person name="Rong L."/>
            <person name="Tian Y."/>
            <person name="Yao Z."/>
            <person name="Fu G."/>
            <person name="Chen B."/>
            <person name="Fang R."/>
            <person name="Qiang B."/>
            <person name="Chen Z."/>
            <person name="Zhao G.P."/>
            <person name="Tang J.L."/>
            <person name="He C."/>
        </authorList>
    </citation>
    <scope>NUCLEOTIDE SEQUENCE [LARGE SCALE GENOMIC DNA]</scope>
    <source>
        <strain evidence="2 3">8004</strain>
    </source>
</reference>
<dbReference type="SMART" id="SM00710">
    <property type="entry name" value="PbH1"/>
    <property type="match status" value="4"/>
</dbReference>
<dbReference type="Pfam" id="PF13229">
    <property type="entry name" value="Beta_helix"/>
    <property type="match status" value="1"/>
</dbReference>
<dbReference type="AlphaFoldDB" id="A0A0H2XB20"/>
<dbReference type="InterPro" id="IPR006626">
    <property type="entry name" value="PbH1"/>
</dbReference>
<dbReference type="InterPro" id="IPR011050">
    <property type="entry name" value="Pectin_lyase_fold/virulence"/>
</dbReference>
<dbReference type="KEGG" id="xcb:XC_3673"/>
<evidence type="ECO:0000259" key="1">
    <source>
        <dbReference type="Pfam" id="PF13229"/>
    </source>
</evidence>
<organism evidence="2 3">
    <name type="scientific">Xanthomonas campestris pv. campestris (strain 8004)</name>
    <dbReference type="NCBI Taxonomy" id="314565"/>
    <lineage>
        <taxon>Bacteria</taxon>
        <taxon>Pseudomonadati</taxon>
        <taxon>Pseudomonadota</taxon>
        <taxon>Gammaproteobacteria</taxon>
        <taxon>Lysobacterales</taxon>
        <taxon>Lysobacteraceae</taxon>
        <taxon>Xanthomonas</taxon>
    </lineage>
</organism>
<dbReference type="Gene3D" id="2.160.20.10">
    <property type="entry name" value="Single-stranded right-handed beta-helix, Pectin lyase-like"/>
    <property type="match status" value="1"/>
</dbReference>
<dbReference type="InterPro" id="IPR012334">
    <property type="entry name" value="Pectin_lyas_fold"/>
</dbReference>
<evidence type="ECO:0000313" key="3">
    <source>
        <dbReference type="Proteomes" id="UP000000420"/>
    </source>
</evidence>
<accession>A0A0H2XB20</accession>